<dbReference type="InterPro" id="IPR046453">
    <property type="entry name" value="GpA_ATPase"/>
</dbReference>
<evidence type="ECO:0000259" key="2">
    <source>
        <dbReference type="Pfam" id="PF20454"/>
    </source>
</evidence>
<evidence type="ECO:0000313" key="4">
    <source>
        <dbReference type="Proteomes" id="UP000324065"/>
    </source>
</evidence>
<dbReference type="GO" id="GO:0004519">
    <property type="term" value="F:endonuclease activity"/>
    <property type="evidence" value="ECO:0007669"/>
    <property type="project" value="InterPro"/>
</dbReference>
<dbReference type="OrthoDB" id="5181253at2"/>
<dbReference type="Proteomes" id="UP000324065">
    <property type="component" value="Unassembled WGS sequence"/>
</dbReference>
<sequence length="646" mass="71637">MGMDLFPLANPRRVALEALASVLTPPPPIDLPAWAEHNIEFGSESPFPGPFSLDRFPFFRRILEVLSPDHPAPFVVLRKSAQIGGTVLAQTAIAAVLELVPCHMLYVHPNAGNAKKWLRRKFRPMVKGTRLNAAMRPEGARVGHSSMAWERIDEAGSLQCAAAESPNDLSMASYPYQVQDDISKWPQDNGAGDPLTQADSRTSSFLKFGGKIFRASTPLVSPGCRITDAWKEGTRESYHVACPHCAGLQPLTWENMVAATTDGADPHFTCLHCGCTMEERHLPLMIDPKRGARWVAENPAAASYCVSFDLWAAYTAIKGWRDLWRAWERAKGDPRAEQVFYNDWLGLPFLVVGAAPEWEALRDRAEETGLQRGVIPPRHPILTQGVDCQEDRTEVQVTAWGPQFRRYVVDYVVIDSPITDAEGQRRLTEQLNRAYHDVWGNPRATDMMAVDANAYTNDVHAWHRKLKSGRVILVRGRGGDNVPPLERVKWERSAAGKVVKSSRRWYNVGVSGLKASLYAALRKADPLDLGYVGFAKGLGDALFEGLTAEVRKEVRRNGVIAWQWILPPGKRNEALDTANYCYAAAFKMGVFVRSDPAWEELIAERDIEAVQGQADLFGGAADAAPMAKPTARTLTKHTRSLADRLA</sequence>
<evidence type="ECO:0000259" key="1">
    <source>
        <dbReference type="Pfam" id="PF05876"/>
    </source>
</evidence>
<dbReference type="GO" id="GO:0016887">
    <property type="term" value="F:ATP hydrolysis activity"/>
    <property type="evidence" value="ECO:0007669"/>
    <property type="project" value="InterPro"/>
</dbReference>
<comment type="caution">
    <text evidence="3">The sequence shown here is derived from an EMBL/GenBank/DDBJ whole genome shotgun (WGS) entry which is preliminary data.</text>
</comment>
<protein>
    <submittedName>
        <fullName evidence="3">Terminase</fullName>
    </submittedName>
</protein>
<proteinExistence type="predicted"/>
<evidence type="ECO:0000313" key="3">
    <source>
        <dbReference type="EMBL" id="KAA5603022.1"/>
    </source>
</evidence>
<dbReference type="Pfam" id="PF20454">
    <property type="entry name" value="GpA_nuclease"/>
    <property type="match status" value="1"/>
</dbReference>
<feature type="domain" description="Phage terminase large subunit GpA ATPase" evidence="1">
    <location>
        <begin position="46"/>
        <end position="289"/>
    </location>
</feature>
<feature type="domain" description="Terminase large subunit GpA endonuclease" evidence="2">
    <location>
        <begin position="306"/>
        <end position="590"/>
    </location>
</feature>
<reference evidence="3 4" key="1">
    <citation type="submission" date="2019-09" db="EMBL/GenBank/DDBJ databases">
        <title>Genome sequence of Roseospira marina, one of the more divergent members of the non-sulfur purple photosynthetic bacterial family, the Rhodospirillaceae.</title>
        <authorList>
            <person name="Meyer T."/>
            <person name="Kyndt J."/>
        </authorList>
    </citation>
    <scope>NUCLEOTIDE SEQUENCE [LARGE SCALE GENOMIC DNA]</scope>
    <source>
        <strain evidence="3 4">DSM 15113</strain>
    </source>
</reference>
<dbReference type="Pfam" id="PF05876">
    <property type="entry name" value="GpA_ATPase"/>
    <property type="match status" value="1"/>
</dbReference>
<dbReference type="AlphaFoldDB" id="A0A5M6I4C6"/>
<dbReference type="EMBL" id="VWPJ01000040">
    <property type="protein sequence ID" value="KAA5603022.1"/>
    <property type="molecule type" value="Genomic_DNA"/>
</dbReference>
<keyword evidence="4" id="KW-1185">Reference proteome</keyword>
<dbReference type="InterPro" id="IPR046454">
    <property type="entry name" value="GpA_endonuclease"/>
</dbReference>
<accession>A0A5M6I4C6</accession>
<organism evidence="3 4">
    <name type="scientific">Roseospira marina</name>
    <dbReference type="NCBI Taxonomy" id="140057"/>
    <lineage>
        <taxon>Bacteria</taxon>
        <taxon>Pseudomonadati</taxon>
        <taxon>Pseudomonadota</taxon>
        <taxon>Alphaproteobacteria</taxon>
        <taxon>Rhodospirillales</taxon>
        <taxon>Rhodospirillaceae</taxon>
        <taxon>Roseospira</taxon>
    </lineage>
</organism>
<name>A0A5M6I4C6_9PROT</name>
<gene>
    <name evidence="3" type="ORF">F1188_20030</name>
</gene>
<dbReference type="RefSeq" id="WP_150064227.1">
    <property type="nucleotide sequence ID" value="NZ_JACHII010000031.1"/>
</dbReference>